<protein>
    <recommendedName>
        <fullName evidence="2">Ubiquitin-like domain-containing protein</fullName>
    </recommendedName>
</protein>
<feature type="compositionally biased region" description="Low complexity" evidence="1">
    <location>
        <begin position="95"/>
        <end position="108"/>
    </location>
</feature>
<keyword evidence="4" id="KW-1185">Reference proteome</keyword>
<reference evidence="3 4" key="1">
    <citation type="submission" date="2021-02" db="EMBL/GenBank/DDBJ databases">
        <title>Porcisia hertigi Genome sequencing and assembly.</title>
        <authorList>
            <person name="Almutairi H."/>
            <person name="Gatherer D."/>
        </authorList>
    </citation>
    <scope>NUCLEOTIDE SEQUENCE [LARGE SCALE GENOMIC DNA]</scope>
    <source>
        <strain evidence="3 4">C119</strain>
    </source>
</reference>
<evidence type="ECO:0000259" key="2">
    <source>
        <dbReference type="PROSITE" id="PS50053"/>
    </source>
</evidence>
<evidence type="ECO:0000256" key="1">
    <source>
        <dbReference type="SAM" id="MobiDB-lite"/>
    </source>
</evidence>
<sequence length="345" mass="36638">MKLQPRVRRPRSDYIVDNAAAMQLGKLYLGWGHKKKQSKRKPSKPAAESKAKVAPAKAAMKKANSKAALTAASVSTTAKTSPRLPAKKAPKRSTKAAAAAVKRSTKAVPLTVKRPPGHQRKAPPPAAPAKGRPAKSSSRGRATTTPSKASPKQATRQRVQPSKKPRPAVMPISSKVMAAAGAAAAAASESTKTMLSSKPLPRNAVPPAPFASRKVTTAPVTKSAVQRYPRSNRYAPPVIPNPVPTPALSSGGAVQAFDCNAISVLVRTMNGMSFRLGCTIDSTLYDLKRRILEVIMPWTAQTSTGPVVRLPMLVMNGRALEPENATLAMLRFSSESTVYCFPEPT</sequence>
<dbReference type="KEGG" id="phet:94287382"/>
<comment type="caution">
    <text evidence="3">The sequence shown here is derived from an EMBL/GenBank/DDBJ whole genome shotgun (WGS) entry which is preliminary data.</text>
</comment>
<feature type="compositionally biased region" description="Low complexity" evidence="1">
    <location>
        <begin position="44"/>
        <end position="58"/>
    </location>
</feature>
<evidence type="ECO:0000313" key="4">
    <source>
        <dbReference type="Proteomes" id="UP000674318"/>
    </source>
</evidence>
<evidence type="ECO:0000313" key="3">
    <source>
        <dbReference type="EMBL" id="KAG5492678.1"/>
    </source>
</evidence>
<dbReference type="InterPro" id="IPR029071">
    <property type="entry name" value="Ubiquitin-like_domsf"/>
</dbReference>
<feature type="compositionally biased region" description="Basic residues" evidence="1">
    <location>
        <begin position="85"/>
        <end position="94"/>
    </location>
</feature>
<dbReference type="AlphaFoldDB" id="A0A836I3D3"/>
<feature type="compositionally biased region" description="Polar residues" evidence="1">
    <location>
        <begin position="214"/>
        <end position="224"/>
    </location>
</feature>
<feature type="region of interest" description="Disordered" evidence="1">
    <location>
        <begin position="193"/>
        <end position="225"/>
    </location>
</feature>
<accession>A0A836I3D3</accession>
<feature type="compositionally biased region" description="Polar residues" evidence="1">
    <location>
        <begin position="139"/>
        <end position="160"/>
    </location>
</feature>
<dbReference type="OrthoDB" id="273907at2759"/>
<proteinExistence type="predicted"/>
<dbReference type="SUPFAM" id="SSF54236">
    <property type="entry name" value="Ubiquitin-like"/>
    <property type="match status" value="1"/>
</dbReference>
<feature type="compositionally biased region" description="Low complexity" evidence="1">
    <location>
        <begin position="65"/>
        <end position="81"/>
    </location>
</feature>
<dbReference type="EMBL" id="JAFJZO010000035">
    <property type="protein sequence ID" value="KAG5492678.1"/>
    <property type="molecule type" value="Genomic_DNA"/>
</dbReference>
<feature type="compositionally biased region" description="Basic residues" evidence="1">
    <location>
        <begin position="32"/>
        <end position="43"/>
    </location>
</feature>
<dbReference type="InterPro" id="IPR000626">
    <property type="entry name" value="Ubiquitin-like_dom"/>
</dbReference>
<feature type="region of interest" description="Disordered" evidence="1">
    <location>
        <begin position="31"/>
        <end position="171"/>
    </location>
</feature>
<feature type="compositionally biased region" description="Low complexity" evidence="1">
    <location>
        <begin position="128"/>
        <end position="137"/>
    </location>
</feature>
<gene>
    <name evidence="3" type="ORF">JKF63_01257</name>
</gene>
<feature type="domain" description="Ubiquitin-like" evidence="2">
    <location>
        <begin position="262"/>
        <end position="339"/>
    </location>
</feature>
<name>A0A836I3D3_9TRYP</name>
<organism evidence="3 4">
    <name type="scientific">Porcisia hertigi</name>
    <dbReference type="NCBI Taxonomy" id="2761500"/>
    <lineage>
        <taxon>Eukaryota</taxon>
        <taxon>Discoba</taxon>
        <taxon>Euglenozoa</taxon>
        <taxon>Kinetoplastea</taxon>
        <taxon>Metakinetoplastina</taxon>
        <taxon>Trypanosomatida</taxon>
        <taxon>Trypanosomatidae</taxon>
        <taxon>Leishmaniinae</taxon>
        <taxon>Porcisia</taxon>
    </lineage>
</organism>
<dbReference type="RefSeq" id="XP_067753462.1">
    <property type="nucleotide sequence ID" value="XM_067897305.1"/>
</dbReference>
<dbReference type="PROSITE" id="PS50053">
    <property type="entry name" value="UBIQUITIN_2"/>
    <property type="match status" value="1"/>
</dbReference>
<dbReference type="GeneID" id="94287382"/>
<dbReference type="Proteomes" id="UP000674318">
    <property type="component" value="Chromosome 35"/>
</dbReference>